<feature type="non-terminal residue" evidence="1">
    <location>
        <position position="1"/>
    </location>
</feature>
<accession>A0A382FYX1</accession>
<reference evidence="1" key="1">
    <citation type="submission" date="2018-05" db="EMBL/GenBank/DDBJ databases">
        <authorList>
            <person name="Lanie J.A."/>
            <person name="Ng W.-L."/>
            <person name="Kazmierczak K.M."/>
            <person name="Andrzejewski T.M."/>
            <person name="Davidsen T.M."/>
            <person name="Wayne K.J."/>
            <person name="Tettelin H."/>
            <person name="Glass J.I."/>
            <person name="Rusch D."/>
            <person name="Podicherti R."/>
            <person name="Tsui H.-C.T."/>
            <person name="Winkler M.E."/>
        </authorList>
    </citation>
    <scope>NUCLEOTIDE SEQUENCE</scope>
</reference>
<dbReference type="AlphaFoldDB" id="A0A382FYX1"/>
<gene>
    <name evidence="1" type="ORF">METZ01_LOCUS220448</name>
</gene>
<evidence type="ECO:0000313" key="1">
    <source>
        <dbReference type="EMBL" id="SVB67594.1"/>
    </source>
</evidence>
<organism evidence="1">
    <name type="scientific">marine metagenome</name>
    <dbReference type="NCBI Taxonomy" id="408172"/>
    <lineage>
        <taxon>unclassified sequences</taxon>
        <taxon>metagenomes</taxon>
        <taxon>ecological metagenomes</taxon>
    </lineage>
</organism>
<name>A0A382FYX1_9ZZZZ</name>
<feature type="non-terminal residue" evidence="1">
    <location>
        <position position="42"/>
    </location>
</feature>
<protein>
    <submittedName>
        <fullName evidence="1">Uncharacterized protein</fullName>
    </submittedName>
</protein>
<proteinExistence type="predicted"/>
<sequence>TPWARTRGASCPIGSATKGCWRRWIPTTSARPRCGSSSSRKR</sequence>
<dbReference type="EMBL" id="UINC01052355">
    <property type="protein sequence ID" value="SVB67594.1"/>
    <property type="molecule type" value="Genomic_DNA"/>
</dbReference>